<feature type="transmembrane region" description="Helical" evidence="12">
    <location>
        <begin position="366"/>
        <end position="385"/>
    </location>
</feature>
<dbReference type="PANTHER" id="PTHR30365">
    <property type="entry name" value="CYTOCHROME D UBIQUINOL OXIDASE"/>
    <property type="match status" value="1"/>
</dbReference>
<reference evidence="14" key="1">
    <citation type="submission" date="2023-07" db="EMBL/GenBank/DDBJ databases">
        <title>Conexibacter stalactiti sp. nov., isolated from stalactites in a lava cave and emended description of the genus Conexibacter.</title>
        <authorList>
            <person name="Lee S.D."/>
        </authorList>
    </citation>
    <scope>NUCLEOTIDE SEQUENCE [LARGE SCALE GENOMIC DNA]</scope>
    <source>
        <strain evidence="14">KCTC 39840</strain>
    </source>
</reference>
<keyword evidence="3 12" id="KW-0813">Transport</keyword>
<evidence type="ECO:0000313" key="13">
    <source>
        <dbReference type="EMBL" id="MDW5597156.1"/>
    </source>
</evidence>
<dbReference type="EMBL" id="JAWSTH010000076">
    <property type="protein sequence ID" value="MDW5597156.1"/>
    <property type="molecule type" value="Genomic_DNA"/>
</dbReference>
<evidence type="ECO:0000256" key="4">
    <source>
        <dbReference type="ARBA" id="ARBA00022475"/>
    </source>
</evidence>
<evidence type="ECO:0000256" key="2">
    <source>
        <dbReference type="ARBA" id="ARBA00009819"/>
    </source>
</evidence>
<keyword evidence="5 12" id="KW-0349">Heme</keyword>
<keyword evidence="7 12" id="KW-0479">Metal-binding</keyword>
<evidence type="ECO:0000256" key="5">
    <source>
        <dbReference type="ARBA" id="ARBA00022617"/>
    </source>
</evidence>
<feature type="transmembrane region" description="Helical" evidence="12">
    <location>
        <begin position="12"/>
        <end position="33"/>
    </location>
</feature>
<keyword evidence="6 12" id="KW-0812">Transmembrane</keyword>
<evidence type="ECO:0000256" key="11">
    <source>
        <dbReference type="ARBA" id="ARBA00023136"/>
    </source>
</evidence>
<proteinExistence type="inferred from homology"/>
<organism evidence="13 14">
    <name type="scientific">Conexibacter stalactiti</name>
    <dbReference type="NCBI Taxonomy" id="1940611"/>
    <lineage>
        <taxon>Bacteria</taxon>
        <taxon>Bacillati</taxon>
        <taxon>Actinomycetota</taxon>
        <taxon>Thermoleophilia</taxon>
        <taxon>Solirubrobacterales</taxon>
        <taxon>Conexibacteraceae</taxon>
        <taxon>Conexibacter</taxon>
    </lineage>
</organism>
<protein>
    <submittedName>
        <fullName evidence="13">Cytochrome ubiquinol oxidase subunit I</fullName>
    </submittedName>
</protein>
<keyword evidence="4 12" id="KW-1003">Cell membrane</keyword>
<feature type="transmembrane region" description="Helical" evidence="12">
    <location>
        <begin position="409"/>
        <end position="432"/>
    </location>
</feature>
<evidence type="ECO:0000313" key="14">
    <source>
        <dbReference type="Proteomes" id="UP001284601"/>
    </source>
</evidence>
<evidence type="ECO:0000256" key="9">
    <source>
        <dbReference type="ARBA" id="ARBA00022989"/>
    </source>
</evidence>
<sequence length="469" mass="50612">MNSLDLARWQFGLTTLLHFAIVGISIGLVIHVAVMQTRWQRTGDEKWLRLTRFYGKLMLLSFAVGVLTGILQTFQFGMNWSRFSAYVGDVFGAPLALEGLGAFFVEAVFLGLWMFGWGRLPRRLHLACLWIVAGAAVLSAYAILVANTWMQHPTGYELVDGKAQLTNVLPVLFNVNLGLTVAHVLFGALLAGTLIVLAVACVQLLRGRDVEIFQPVVAMAVKVGLVAALGAATFGHFQGMLAMEQQPMKMAAAEALYETESPAGLSLFALGGLRSDPGELLFDVKLPVALSVLNSFSFDSTVRGIDELQAAAEERYGPGDYTPVVGLMYWSFRAMVGSGTALIGLMALGVWLLWRGTLFRSRRFMQAAVAAAALPFVAQAGGWILREGGRQPWIVEGLLRTDVANSPNVGVWVVGLSLAGYLAFYGIAFFFAGRVAVHEIAEGLEGEHTVDAAAEGSARRSSSDLALTY</sequence>
<dbReference type="PIRSF" id="PIRSF006446">
    <property type="entry name" value="Cyt_quinol_oxidase_1"/>
    <property type="match status" value="1"/>
</dbReference>
<evidence type="ECO:0000256" key="10">
    <source>
        <dbReference type="ARBA" id="ARBA00023004"/>
    </source>
</evidence>
<evidence type="ECO:0000256" key="1">
    <source>
        <dbReference type="ARBA" id="ARBA00004651"/>
    </source>
</evidence>
<feature type="transmembrane region" description="Helical" evidence="12">
    <location>
        <begin position="127"/>
        <end position="150"/>
    </location>
</feature>
<feature type="transmembrane region" description="Helical" evidence="12">
    <location>
        <begin position="53"/>
        <end position="71"/>
    </location>
</feature>
<feature type="transmembrane region" description="Helical" evidence="12">
    <location>
        <begin position="217"/>
        <end position="237"/>
    </location>
</feature>
<keyword evidence="14" id="KW-1185">Reference proteome</keyword>
<name>A0ABU4HV25_9ACTN</name>
<keyword evidence="8 12" id="KW-0249">Electron transport</keyword>
<accession>A0ABU4HV25</accession>
<keyword evidence="9 12" id="KW-1133">Transmembrane helix</keyword>
<evidence type="ECO:0000256" key="8">
    <source>
        <dbReference type="ARBA" id="ARBA00022982"/>
    </source>
</evidence>
<gene>
    <name evidence="13" type="ORF">R7226_22610</name>
</gene>
<comment type="subcellular location">
    <subcellularLocation>
        <location evidence="1">Cell membrane</location>
        <topology evidence="1">Multi-pass membrane protein</topology>
    </subcellularLocation>
</comment>
<comment type="similarity">
    <text evidence="2 12">Belongs to the cytochrome ubiquinol oxidase subunit 1 family.</text>
</comment>
<evidence type="ECO:0000256" key="12">
    <source>
        <dbReference type="PIRNR" id="PIRNR006446"/>
    </source>
</evidence>
<keyword evidence="10 12" id="KW-0408">Iron</keyword>
<feature type="transmembrane region" description="Helical" evidence="12">
    <location>
        <begin position="181"/>
        <end position="205"/>
    </location>
</feature>
<feature type="transmembrane region" description="Helical" evidence="12">
    <location>
        <begin position="330"/>
        <end position="354"/>
    </location>
</feature>
<dbReference type="Proteomes" id="UP001284601">
    <property type="component" value="Unassembled WGS sequence"/>
</dbReference>
<dbReference type="InterPro" id="IPR002585">
    <property type="entry name" value="Cyt-d_ubiquinol_oxidase_su_1"/>
</dbReference>
<evidence type="ECO:0000256" key="6">
    <source>
        <dbReference type="ARBA" id="ARBA00022692"/>
    </source>
</evidence>
<feature type="transmembrane region" description="Helical" evidence="12">
    <location>
        <begin position="91"/>
        <end position="115"/>
    </location>
</feature>
<dbReference type="RefSeq" id="WP_318599621.1">
    <property type="nucleotide sequence ID" value="NZ_JAWSTH010000076.1"/>
</dbReference>
<keyword evidence="11 12" id="KW-0472">Membrane</keyword>
<evidence type="ECO:0000256" key="3">
    <source>
        <dbReference type="ARBA" id="ARBA00022448"/>
    </source>
</evidence>
<evidence type="ECO:0000256" key="7">
    <source>
        <dbReference type="ARBA" id="ARBA00022723"/>
    </source>
</evidence>
<comment type="caution">
    <text evidence="13">The sequence shown here is derived from an EMBL/GenBank/DDBJ whole genome shotgun (WGS) entry which is preliminary data.</text>
</comment>
<reference evidence="13 14" key="2">
    <citation type="submission" date="2023-10" db="EMBL/GenBank/DDBJ databases">
        <authorList>
            <person name="Han X.F."/>
        </authorList>
    </citation>
    <scope>NUCLEOTIDE SEQUENCE [LARGE SCALE GENOMIC DNA]</scope>
    <source>
        <strain evidence="13 14">KCTC 39840</strain>
    </source>
</reference>
<dbReference type="Pfam" id="PF01654">
    <property type="entry name" value="Cyt_bd_oxida_I"/>
    <property type="match status" value="1"/>
</dbReference>
<dbReference type="PANTHER" id="PTHR30365:SF15">
    <property type="entry name" value="CYTOCHROME BD UBIQUINOL OXIDASE SUBUNIT 1"/>
    <property type="match status" value="1"/>
</dbReference>